<dbReference type="SUPFAM" id="SSF56300">
    <property type="entry name" value="Metallo-dependent phosphatases"/>
    <property type="match status" value="1"/>
</dbReference>
<protein>
    <submittedName>
        <fullName evidence="4">CapA family protein</fullName>
    </submittedName>
</protein>
<feature type="domain" description="Capsule synthesis protein CapA" evidence="3">
    <location>
        <begin position="71"/>
        <end position="311"/>
    </location>
</feature>
<accession>A0A6I2GJG0</accession>
<sequence length="396" mass="44020">MVRQKVKNSLSSKYVIGLFCGIFIFLLAGCGQITQSQQSSSQEEANAESSGTDEEATTSEATIEKESQKITIRSIGDILVHDTVYYDAITADGYDFAHMFEPVKEYIGNADITTANLETIAAAGELGFSNYPLFNVPEEIIDELKVLGVDLVNNATNHTLDFGSVGAHASIQALQDRDMMYVGSYESWNDYNTPRIIEVNGIKVGFLSYSYGANGNYIPEDEAYLLSLIDSELIPLEIEHLNEQVDLSVVMFHNGYDSVLPSEEQLSVMQIARDAGANFILGGHPHVLQPFVYYNESQAGIFSHGNFLSGQYQLEEKLGGIVEYTFLKDSDGKVTLDNMRFMPTYNFGLPEQSEYLVIPLADGADYGLADADYLFDMITERMKYFTDKVEVVDYLD</sequence>
<evidence type="ECO:0000256" key="2">
    <source>
        <dbReference type="SAM" id="MobiDB-lite"/>
    </source>
</evidence>
<dbReference type="PANTHER" id="PTHR33393:SF12">
    <property type="entry name" value="CAPSULE BIOSYNTHESIS PROTEIN CAPA"/>
    <property type="match status" value="1"/>
</dbReference>
<dbReference type="PANTHER" id="PTHR33393">
    <property type="entry name" value="POLYGLUTAMINE SYNTHESIS ACCESSORY PROTEIN RV0574C-RELATED"/>
    <property type="match status" value="1"/>
</dbReference>
<dbReference type="AlphaFoldDB" id="A0A6I2GJG0"/>
<feature type="region of interest" description="Disordered" evidence="2">
    <location>
        <begin position="39"/>
        <end position="64"/>
    </location>
</feature>
<dbReference type="Pfam" id="PF09587">
    <property type="entry name" value="PGA_cap"/>
    <property type="match status" value="1"/>
</dbReference>
<proteinExistence type="inferred from homology"/>
<gene>
    <name evidence="4" type="ORF">GIY09_02245</name>
</gene>
<dbReference type="RefSeq" id="WP_153863115.1">
    <property type="nucleotide sequence ID" value="NZ_WJQS01000002.1"/>
</dbReference>
<evidence type="ECO:0000313" key="4">
    <source>
        <dbReference type="EMBL" id="MRI84718.1"/>
    </source>
</evidence>
<organism evidence="4 5">
    <name type="scientific">Fundicoccus ignavus</name>
    <dbReference type="NCBI Taxonomy" id="2664442"/>
    <lineage>
        <taxon>Bacteria</taxon>
        <taxon>Bacillati</taxon>
        <taxon>Bacillota</taxon>
        <taxon>Bacilli</taxon>
        <taxon>Lactobacillales</taxon>
        <taxon>Aerococcaceae</taxon>
        <taxon>Fundicoccus</taxon>
    </lineage>
</organism>
<dbReference type="InterPro" id="IPR019079">
    <property type="entry name" value="Capsule_synth_CapA"/>
</dbReference>
<evidence type="ECO:0000313" key="5">
    <source>
        <dbReference type="Proteomes" id="UP000430975"/>
    </source>
</evidence>
<feature type="compositionally biased region" description="Low complexity" evidence="2">
    <location>
        <begin position="39"/>
        <end position="50"/>
    </location>
</feature>
<name>A0A6I2GJG0_9LACT</name>
<comment type="similarity">
    <text evidence="1">Belongs to the CapA family.</text>
</comment>
<dbReference type="SMART" id="SM00854">
    <property type="entry name" value="PGA_cap"/>
    <property type="match status" value="1"/>
</dbReference>
<dbReference type="InterPro" id="IPR052169">
    <property type="entry name" value="CW_Biosynth-Accessory"/>
</dbReference>
<dbReference type="Gene3D" id="3.60.21.10">
    <property type="match status" value="1"/>
</dbReference>
<dbReference type="InterPro" id="IPR029052">
    <property type="entry name" value="Metallo-depent_PP-like"/>
</dbReference>
<evidence type="ECO:0000259" key="3">
    <source>
        <dbReference type="SMART" id="SM00854"/>
    </source>
</evidence>
<comment type="caution">
    <text evidence="4">The sequence shown here is derived from an EMBL/GenBank/DDBJ whole genome shotgun (WGS) entry which is preliminary data.</text>
</comment>
<dbReference type="EMBL" id="WJQS01000002">
    <property type="protein sequence ID" value="MRI84718.1"/>
    <property type="molecule type" value="Genomic_DNA"/>
</dbReference>
<dbReference type="Proteomes" id="UP000430975">
    <property type="component" value="Unassembled WGS sequence"/>
</dbReference>
<dbReference type="CDD" id="cd07381">
    <property type="entry name" value="MPP_CapA"/>
    <property type="match status" value="1"/>
</dbReference>
<reference evidence="4 5" key="1">
    <citation type="submission" date="2019-11" db="EMBL/GenBank/DDBJ databases">
        <title>Characterisation of Fundicoccus ignavus gen. nov. sp. nov., a novel genus of the family Aerococcaceae isolated from bulk tank milk.</title>
        <authorList>
            <person name="Siebert A."/>
            <person name="Huptas C."/>
            <person name="Wenning M."/>
            <person name="Scherer S."/>
            <person name="Doll E.V."/>
        </authorList>
    </citation>
    <scope>NUCLEOTIDE SEQUENCE [LARGE SCALE GENOMIC DNA]</scope>
    <source>
        <strain evidence="4 5">WS4759</strain>
    </source>
</reference>
<dbReference type="PROSITE" id="PS51257">
    <property type="entry name" value="PROKAR_LIPOPROTEIN"/>
    <property type="match status" value="1"/>
</dbReference>
<keyword evidence="5" id="KW-1185">Reference proteome</keyword>
<evidence type="ECO:0000256" key="1">
    <source>
        <dbReference type="ARBA" id="ARBA00005662"/>
    </source>
</evidence>